<comment type="caution">
    <text evidence="3">The sequence shown here is derived from an EMBL/GenBank/DDBJ whole genome shotgun (WGS) entry which is preliminary data.</text>
</comment>
<dbReference type="InterPro" id="IPR000073">
    <property type="entry name" value="AB_hydrolase_1"/>
</dbReference>
<dbReference type="Proteomes" id="UP000234206">
    <property type="component" value="Unassembled WGS sequence"/>
</dbReference>
<evidence type="ECO:0000256" key="1">
    <source>
        <dbReference type="SAM" id="MobiDB-lite"/>
    </source>
</evidence>
<dbReference type="InterPro" id="IPR000639">
    <property type="entry name" value="Epox_hydrolase-like"/>
</dbReference>
<dbReference type="Gene3D" id="3.40.50.1820">
    <property type="entry name" value="alpha/beta hydrolase"/>
    <property type="match status" value="1"/>
</dbReference>
<feature type="region of interest" description="Disordered" evidence="1">
    <location>
        <begin position="1"/>
        <end position="27"/>
    </location>
</feature>
<dbReference type="OrthoDB" id="5422338at2"/>
<organism evidence="3 4">
    <name type="scientific">Kytococcus schroeteri</name>
    <dbReference type="NCBI Taxonomy" id="138300"/>
    <lineage>
        <taxon>Bacteria</taxon>
        <taxon>Bacillati</taxon>
        <taxon>Actinomycetota</taxon>
        <taxon>Actinomycetes</taxon>
        <taxon>Micrococcales</taxon>
        <taxon>Kytococcaceae</taxon>
        <taxon>Kytococcus</taxon>
    </lineage>
</organism>
<dbReference type="SUPFAM" id="SSF53474">
    <property type="entry name" value="alpha/beta-Hydrolases"/>
    <property type="match status" value="1"/>
</dbReference>
<dbReference type="AlphaFoldDB" id="A0A2I1P8U0"/>
<dbReference type="PRINTS" id="PR00412">
    <property type="entry name" value="EPOXHYDRLASE"/>
</dbReference>
<protein>
    <recommendedName>
        <fullName evidence="2">AB hydrolase-1 domain-containing protein</fullName>
    </recommendedName>
</protein>
<dbReference type="Pfam" id="PF12697">
    <property type="entry name" value="Abhydrolase_6"/>
    <property type="match status" value="1"/>
</dbReference>
<dbReference type="InterPro" id="IPR050228">
    <property type="entry name" value="Carboxylesterase_BioH"/>
</dbReference>
<dbReference type="GO" id="GO:0003824">
    <property type="term" value="F:catalytic activity"/>
    <property type="evidence" value="ECO:0007669"/>
    <property type="project" value="InterPro"/>
</dbReference>
<evidence type="ECO:0000259" key="2">
    <source>
        <dbReference type="Pfam" id="PF12697"/>
    </source>
</evidence>
<gene>
    <name evidence="3" type="ORF">CYJ76_09890</name>
</gene>
<dbReference type="PANTHER" id="PTHR43194:SF2">
    <property type="entry name" value="PEROXISOMAL MEMBRANE PROTEIN LPX1"/>
    <property type="match status" value="1"/>
</dbReference>
<feature type="compositionally biased region" description="Low complexity" evidence="1">
    <location>
        <begin position="12"/>
        <end position="22"/>
    </location>
</feature>
<sequence>MGRGRRHHQLRGGHPPRAAGAAGARGGRRVIHHWITREDRELHAVEHGPSQDDAPATVVLVHGYALGSGIFGPMARILAAGGVRVVRPDLAGHGWSRAGEQPLDLDVLADDLAAVLRSLHVPEGRPLVLVGHSMGGMVLMRVLARHEAIARRVDAMVWLATSPGGMASSPFGLPVRAGALVGPLVGQIAPRVMARAARSGPDVRPAPRGGAREVELAHLARSNFHRRPSRSTLRQVQAMHHRVPYRVLAELLTSVLAHDGRDALRSLDCRGLVLIGDDDRMTPLAHSEEIAALHRGSTLQVVPAAGHLLMVEHPHDVAGAVLQLVRECA</sequence>
<evidence type="ECO:0000313" key="4">
    <source>
        <dbReference type="Proteomes" id="UP000234206"/>
    </source>
</evidence>
<feature type="compositionally biased region" description="Basic residues" evidence="1">
    <location>
        <begin position="1"/>
        <end position="11"/>
    </location>
</feature>
<dbReference type="PANTHER" id="PTHR43194">
    <property type="entry name" value="HYDROLASE ALPHA/BETA FOLD FAMILY"/>
    <property type="match status" value="1"/>
</dbReference>
<dbReference type="InterPro" id="IPR029058">
    <property type="entry name" value="AB_hydrolase_fold"/>
</dbReference>
<keyword evidence="4" id="KW-1185">Reference proteome</keyword>
<reference evidence="3 4" key="1">
    <citation type="submission" date="2017-12" db="EMBL/GenBank/DDBJ databases">
        <title>Phylogenetic diversity of female urinary microbiome.</title>
        <authorList>
            <person name="Thomas-White K."/>
            <person name="Wolfe A.J."/>
        </authorList>
    </citation>
    <scope>NUCLEOTIDE SEQUENCE [LARGE SCALE GENOMIC DNA]</scope>
    <source>
        <strain evidence="3 4">UMB1298</strain>
    </source>
</reference>
<feature type="domain" description="AB hydrolase-1" evidence="2">
    <location>
        <begin position="58"/>
        <end position="319"/>
    </location>
</feature>
<evidence type="ECO:0000313" key="3">
    <source>
        <dbReference type="EMBL" id="PKZ41049.1"/>
    </source>
</evidence>
<accession>A0A2I1P8U0</accession>
<dbReference type="PRINTS" id="PR00111">
    <property type="entry name" value="ABHYDROLASE"/>
</dbReference>
<dbReference type="EMBL" id="PKIZ01000020">
    <property type="protein sequence ID" value="PKZ41049.1"/>
    <property type="molecule type" value="Genomic_DNA"/>
</dbReference>
<proteinExistence type="predicted"/>
<name>A0A2I1P8U0_9MICO</name>